<dbReference type="GO" id="GO:0008643">
    <property type="term" value="P:carbohydrate transport"/>
    <property type="evidence" value="ECO:0007669"/>
    <property type="project" value="InterPro"/>
</dbReference>
<comment type="similarity">
    <text evidence="11">Belongs to the ABC transporter superfamily. Carbohydrate uptake transporter-1 (CUT1) (TC 3.A.1.1) family.</text>
</comment>
<comment type="subcellular location">
    <subcellularLocation>
        <location evidence="1">Cell membrane</location>
        <topology evidence="1">Peripheral membrane protein</topology>
    </subcellularLocation>
</comment>
<dbReference type="GO" id="GO:0140359">
    <property type="term" value="F:ABC-type transporter activity"/>
    <property type="evidence" value="ECO:0007669"/>
    <property type="project" value="InterPro"/>
</dbReference>
<protein>
    <recommendedName>
        <fullName evidence="13">ABC-type D-xylose/L-arabinose transporter</fullName>
        <ecNumber evidence="13">7.5.2.13</ecNumber>
    </recommendedName>
</protein>
<dbReference type="Gene3D" id="2.40.50.140">
    <property type="entry name" value="Nucleic acid-binding proteins"/>
    <property type="match status" value="1"/>
</dbReference>
<name>A0A7D5K1U0_9EURY</name>
<dbReference type="PROSITE" id="PS50893">
    <property type="entry name" value="ABC_TRANSPORTER_2"/>
    <property type="match status" value="1"/>
</dbReference>
<feature type="region of interest" description="Disordered" evidence="14">
    <location>
        <begin position="1"/>
        <end position="20"/>
    </location>
</feature>
<dbReference type="EC" id="7.5.2.13" evidence="13"/>
<dbReference type="NCBIfam" id="NF008653">
    <property type="entry name" value="PRK11650.1"/>
    <property type="match status" value="1"/>
</dbReference>
<sequence length="399" mass="44253">MSDTAGPKADERTTQRTDRDVSVELRDVTKTFTEEDGSTVVAVEDLDLTIYDGEFVVIVGPSGCGKTTTLRMIAGLEEPTGGDIVIEGRDVKGLDPRERDIAMVFQNYALYPHKTVHDNIAFPLQIRKYPDEEVEQRVQEVAESLDIPGLLDRRPSDLSGGQQQRVALGRAIVRDPAVFLFDEPLSNLDAKLRIEMRTELNKLHDRVGKTSVYVTHDQVEAMTLSDRVVVLDDGQLQQFAPPQELYNAPANKFVAGFIGEPPMNFFTARVEERGGEWWVVSDAFDLRLPDEHDAKLREWTGDLGNAEFGVRPEHLFDVAVQGDPGEGATFDVLVKVIEPMGPHMDVTVAPVDRPDDEDAEFTARVSNESDVSIGGRVTLGVELDKAHLFDGRTGENVLR</sequence>
<dbReference type="InterPro" id="IPR008995">
    <property type="entry name" value="Mo/tungstate-bd_C_term_dom"/>
</dbReference>
<keyword evidence="6" id="KW-1278">Translocase</keyword>
<dbReference type="Pfam" id="PF17912">
    <property type="entry name" value="OB_MalK"/>
    <property type="match status" value="1"/>
</dbReference>
<comment type="function">
    <text evidence="10">Part of the ABC transporter complex XacGHIJK involved in the uptake of xylose and arabinose. Responsible for energy coupling to the transport system.</text>
</comment>
<dbReference type="Gene3D" id="3.40.50.300">
    <property type="entry name" value="P-loop containing nucleotide triphosphate hydrolases"/>
    <property type="match status" value="1"/>
</dbReference>
<evidence type="ECO:0000256" key="12">
    <source>
        <dbReference type="ARBA" id="ARBA00065962"/>
    </source>
</evidence>
<dbReference type="SUPFAM" id="SSF50331">
    <property type="entry name" value="MOP-like"/>
    <property type="match status" value="1"/>
</dbReference>
<dbReference type="InterPro" id="IPR015855">
    <property type="entry name" value="ABC_transpr_MalK-like"/>
</dbReference>
<dbReference type="SUPFAM" id="SSF52540">
    <property type="entry name" value="P-loop containing nucleoside triphosphate hydrolases"/>
    <property type="match status" value="1"/>
</dbReference>
<keyword evidence="2" id="KW-0813">Transport</keyword>
<evidence type="ECO:0000256" key="6">
    <source>
        <dbReference type="ARBA" id="ARBA00022967"/>
    </source>
</evidence>
<dbReference type="FunFam" id="3.40.50.300:FF:000042">
    <property type="entry name" value="Maltose/maltodextrin ABC transporter, ATP-binding protein"/>
    <property type="match status" value="1"/>
</dbReference>
<dbReference type="InterPro" id="IPR012340">
    <property type="entry name" value="NA-bd_OB-fold"/>
</dbReference>
<evidence type="ECO:0000256" key="10">
    <source>
        <dbReference type="ARBA" id="ARBA00053454"/>
    </source>
</evidence>
<dbReference type="InterPro" id="IPR017871">
    <property type="entry name" value="ABC_transporter-like_CS"/>
</dbReference>
<dbReference type="RefSeq" id="WP_179169796.1">
    <property type="nucleotide sequence ID" value="NZ_CP058529.1"/>
</dbReference>
<dbReference type="PROSITE" id="PS00211">
    <property type="entry name" value="ABC_TRANSPORTER_1"/>
    <property type="match status" value="1"/>
</dbReference>
<dbReference type="OrthoDB" id="18368at2157"/>
<dbReference type="CDD" id="cd03301">
    <property type="entry name" value="ABC_MalK_N"/>
    <property type="match status" value="1"/>
</dbReference>
<evidence type="ECO:0000313" key="17">
    <source>
        <dbReference type="Proteomes" id="UP000509750"/>
    </source>
</evidence>
<keyword evidence="17" id="KW-1185">Reference proteome</keyword>
<dbReference type="GO" id="GO:0016887">
    <property type="term" value="F:ATP hydrolysis activity"/>
    <property type="evidence" value="ECO:0007669"/>
    <property type="project" value="InterPro"/>
</dbReference>
<comment type="catalytic activity">
    <reaction evidence="9">
        <text>L-arabinose(out) + ATP + H2O = L-arabinose(in) + ADP + phosphate + H(+)</text>
        <dbReference type="Rhea" id="RHEA:30007"/>
        <dbReference type="ChEBI" id="CHEBI:15377"/>
        <dbReference type="ChEBI" id="CHEBI:15378"/>
        <dbReference type="ChEBI" id="CHEBI:17535"/>
        <dbReference type="ChEBI" id="CHEBI:30616"/>
        <dbReference type="ChEBI" id="CHEBI:43474"/>
        <dbReference type="ChEBI" id="CHEBI:456216"/>
        <dbReference type="EC" id="7.5.2.13"/>
    </reaction>
    <physiologicalReaction direction="left-to-right" evidence="9">
        <dbReference type="Rhea" id="RHEA:30008"/>
    </physiologicalReaction>
</comment>
<evidence type="ECO:0000256" key="3">
    <source>
        <dbReference type="ARBA" id="ARBA00022475"/>
    </source>
</evidence>
<reference evidence="16 17" key="1">
    <citation type="submission" date="2020-07" db="EMBL/GenBank/DDBJ databases">
        <title>Gai3-2, isolated from salt lake.</title>
        <authorList>
            <person name="Cui H."/>
            <person name="Shi X."/>
        </authorList>
    </citation>
    <scope>NUCLEOTIDE SEQUENCE [LARGE SCALE GENOMIC DNA]</scope>
    <source>
        <strain evidence="16 17">Gai3-2</strain>
    </source>
</reference>
<evidence type="ECO:0000256" key="8">
    <source>
        <dbReference type="ARBA" id="ARBA00050355"/>
    </source>
</evidence>
<comment type="subunit">
    <text evidence="12">The complex is composed of two ATP-binding proteins (XacJ and XacK), two transmembrane proteins (XacH and XacI) and a solute-binding protein (XacG).</text>
</comment>
<dbReference type="GeneID" id="56029557"/>
<dbReference type="InterPro" id="IPR027417">
    <property type="entry name" value="P-loop_NTPase"/>
</dbReference>
<evidence type="ECO:0000256" key="13">
    <source>
        <dbReference type="ARBA" id="ARBA00066315"/>
    </source>
</evidence>
<proteinExistence type="inferred from homology"/>
<dbReference type="SMART" id="SM00382">
    <property type="entry name" value="AAA"/>
    <property type="match status" value="1"/>
</dbReference>
<accession>A0A7D5K1U0</accession>
<keyword evidence="4" id="KW-0547">Nucleotide-binding</keyword>
<feature type="compositionally biased region" description="Basic and acidic residues" evidence="14">
    <location>
        <begin position="8"/>
        <end position="20"/>
    </location>
</feature>
<dbReference type="InterPro" id="IPR040582">
    <property type="entry name" value="OB_MalK-like"/>
</dbReference>
<evidence type="ECO:0000256" key="5">
    <source>
        <dbReference type="ARBA" id="ARBA00022840"/>
    </source>
</evidence>
<evidence type="ECO:0000259" key="15">
    <source>
        <dbReference type="PROSITE" id="PS50893"/>
    </source>
</evidence>
<dbReference type="InterPro" id="IPR003593">
    <property type="entry name" value="AAA+_ATPase"/>
</dbReference>
<keyword evidence="5 16" id="KW-0067">ATP-binding</keyword>
<keyword evidence="7" id="KW-0472">Membrane</keyword>
<gene>
    <name evidence="16" type="ORF">HUG10_11950</name>
</gene>
<keyword evidence="3" id="KW-1003">Cell membrane</keyword>
<dbReference type="InterPro" id="IPR047641">
    <property type="entry name" value="ABC_transpr_MalK/UgpC-like"/>
</dbReference>
<dbReference type="Gene3D" id="2.40.50.100">
    <property type="match status" value="1"/>
</dbReference>
<organism evidence="16 17">
    <name type="scientific">Halorarum halophilum</name>
    <dbReference type="NCBI Taxonomy" id="2743090"/>
    <lineage>
        <taxon>Archaea</taxon>
        <taxon>Methanobacteriati</taxon>
        <taxon>Methanobacteriota</taxon>
        <taxon>Stenosarchaea group</taxon>
        <taxon>Halobacteria</taxon>
        <taxon>Halobacteriales</taxon>
        <taxon>Haloferacaceae</taxon>
        <taxon>Halorarum</taxon>
    </lineage>
</organism>
<evidence type="ECO:0000256" key="7">
    <source>
        <dbReference type="ARBA" id="ARBA00023136"/>
    </source>
</evidence>
<evidence type="ECO:0000313" key="16">
    <source>
        <dbReference type="EMBL" id="QLG28221.1"/>
    </source>
</evidence>
<dbReference type="Pfam" id="PF00005">
    <property type="entry name" value="ABC_tran"/>
    <property type="match status" value="1"/>
</dbReference>
<evidence type="ECO:0000256" key="14">
    <source>
        <dbReference type="SAM" id="MobiDB-lite"/>
    </source>
</evidence>
<dbReference type="PANTHER" id="PTHR43875">
    <property type="entry name" value="MALTODEXTRIN IMPORT ATP-BINDING PROTEIN MSMX"/>
    <property type="match status" value="1"/>
</dbReference>
<evidence type="ECO:0000256" key="1">
    <source>
        <dbReference type="ARBA" id="ARBA00004202"/>
    </source>
</evidence>
<dbReference type="GO" id="GO:0055052">
    <property type="term" value="C:ATP-binding cassette (ABC) transporter complex, substrate-binding subunit-containing"/>
    <property type="evidence" value="ECO:0007669"/>
    <property type="project" value="TreeGrafter"/>
</dbReference>
<dbReference type="Proteomes" id="UP000509750">
    <property type="component" value="Chromosome"/>
</dbReference>
<dbReference type="KEGG" id="halg:HUG10_11950"/>
<evidence type="ECO:0000256" key="4">
    <source>
        <dbReference type="ARBA" id="ARBA00022741"/>
    </source>
</evidence>
<dbReference type="PANTHER" id="PTHR43875:SF15">
    <property type="entry name" value="TREHALOSE IMPORT ATP-BINDING PROTEIN SUGC"/>
    <property type="match status" value="1"/>
</dbReference>
<feature type="domain" description="ABC transporter" evidence="15">
    <location>
        <begin position="23"/>
        <end position="258"/>
    </location>
</feature>
<dbReference type="GO" id="GO:0005524">
    <property type="term" value="F:ATP binding"/>
    <property type="evidence" value="ECO:0007669"/>
    <property type="project" value="UniProtKB-KW"/>
</dbReference>
<evidence type="ECO:0000256" key="9">
    <source>
        <dbReference type="ARBA" id="ARBA00051890"/>
    </source>
</evidence>
<dbReference type="InterPro" id="IPR003439">
    <property type="entry name" value="ABC_transporter-like_ATP-bd"/>
</dbReference>
<dbReference type="EMBL" id="CP058529">
    <property type="protein sequence ID" value="QLG28221.1"/>
    <property type="molecule type" value="Genomic_DNA"/>
</dbReference>
<comment type="catalytic activity">
    <reaction evidence="8">
        <text>D-xylose(out) + ATP + H2O = D-xylose(in) + ADP + phosphate + H(+)</text>
        <dbReference type="Rhea" id="RHEA:29899"/>
        <dbReference type="ChEBI" id="CHEBI:15377"/>
        <dbReference type="ChEBI" id="CHEBI:15378"/>
        <dbReference type="ChEBI" id="CHEBI:30616"/>
        <dbReference type="ChEBI" id="CHEBI:43474"/>
        <dbReference type="ChEBI" id="CHEBI:53455"/>
        <dbReference type="ChEBI" id="CHEBI:456216"/>
        <dbReference type="EC" id="7.5.2.13"/>
    </reaction>
    <physiologicalReaction direction="left-to-right" evidence="8">
        <dbReference type="Rhea" id="RHEA:29900"/>
    </physiologicalReaction>
</comment>
<dbReference type="AlphaFoldDB" id="A0A7D5K1U0"/>
<evidence type="ECO:0000256" key="2">
    <source>
        <dbReference type="ARBA" id="ARBA00022448"/>
    </source>
</evidence>
<evidence type="ECO:0000256" key="11">
    <source>
        <dbReference type="ARBA" id="ARBA00061029"/>
    </source>
</evidence>